<evidence type="ECO:0000256" key="1">
    <source>
        <dbReference type="SAM" id="MobiDB-lite"/>
    </source>
</evidence>
<gene>
    <name evidence="2" type="ORF">LNINA_LOCUS13948</name>
</gene>
<comment type="caution">
    <text evidence="2">The sequence shown here is derived from an EMBL/GenBank/DDBJ whole genome shotgun (WGS) entry which is preliminary data.</text>
</comment>
<keyword evidence="3" id="KW-1185">Reference proteome</keyword>
<evidence type="ECO:0000313" key="3">
    <source>
        <dbReference type="Proteomes" id="UP001497472"/>
    </source>
</evidence>
<accession>A0AAV1K033</accession>
<organism evidence="2 3">
    <name type="scientific">Leptosia nina</name>
    <dbReference type="NCBI Taxonomy" id="320188"/>
    <lineage>
        <taxon>Eukaryota</taxon>
        <taxon>Metazoa</taxon>
        <taxon>Ecdysozoa</taxon>
        <taxon>Arthropoda</taxon>
        <taxon>Hexapoda</taxon>
        <taxon>Insecta</taxon>
        <taxon>Pterygota</taxon>
        <taxon>Neoptera</taxon>
        <taxon>Endopterygota</taxon>
        <taxon>Lepidoptera</taxon>
        <taxon>Glossata</taxon>
        <taxon>Ditrysia</taxon>
        <taxon>Papilionoidea</taxon>
        <taxon>Pieridae</taxon>
        <taxon>Pierinae</taxon>
        <taxon>Leptosia</taxon>
    </lineage>
</organism>
<dbReference type="Proteomes" id="UP001497472">
    <property type="component" value="Unassembled WGS sequence"/>
</dbReference>
<dbReference type="AlphaFoldDB" id="A0AAV1K033"/>
<sequence>MEVIRPPDRRVGAYVNTHPGYVTGPANCGTTESARELSQRRKRSGRRSEPPQRPRRAIFTRTWAREPRAINAAVVNERPREAAVH</sequence>
<proteinExistence type="predicted"/>
<dbReference type="EMBL" id="CAVLEF010000280">
    <property type="protein sequence ID" value="CAK1555111.1"/>
    <property type="molecule type" value="Genomic_DNA"/>
</dbReference>
<feature type="compositionally biased region" description="Basic and acidic residues" evidence="1">
    <location>
        <begin position="1"/>
        <end position="11"/>
    </location>
</feature>
<feature type="region of interest" description="Disordered" evidence="1">
    <location>
        <begin position="1"/>
        <end position="56"/>
    </location>
</feature>
<reference evidence="2 3" key="1">
    <citation type="submission" date="2023-11" db="EMBL/GenBank/DDBJ databases">
        <authorList>
            <person name="Okamura Y."/>
        </authorList>
    </citation>
    <scope>NUCLEOTIDE SEQUENCE [LARGE SCALE GENOMIC DNA]</scope>
</reference>
<evidence type="ECO:0000313" key="2">
    <source>
        <dbReference type="EMBL" id="CAK1555111.1"/>
    </source>
</evidence>
<protein>
    <submittedName>
        <fullName evidence="2">Uncharacterized protein</fullName>
    </submittedName>
</protein>
<name>A0AAV1K033_9NEOP</name>